<dbReference type="InterPro" id="IPR000086">
    <property type="entry name" value="NUDIX_hydrolase_dom"/>
</dbReference>
<evidence type="ECO:0000313" key="6">
    <source>
        <dbReference type="Proteomes" id="UP000228689"/>
    </source>
</evidence>
<dbReference type="SUPFAM" id="SSF55811">
    <property type="entry name" value="Nudix"/>
    <property type="match status" value="1"/>
</dbReference>
<dbReference type="PROSITE" id="PS51462">
    <property type="entry name" value="NUDIX"/>
    <property type="match status" value="1"/>
</dbReference>
<evidence type="ECO:0000256" key="1">
    <source>
        <dbReference type="ARBA" id="ARBA00001946"/>
    </source>
</evidence>
<protein>
    <recommendedName>
        <fullName evidence="4">Nudix hydrolase domain-containing protein</fullName>
    </recommendedName>
</protein>
<evidence type="ECO:0000256" key="2">
    <source>
        <dbReference type="ARBA" id="ARBA00022801"/>
    </source>
</evidence>
<dbReference type="Gene3D" id="3.90.79.10">
    <property type="entry name" value="Nucleoside Triphosphate Pyrophosphohydrolase"/>
    <property type="match status" value="1"/>
</dbReference>
<accession>A0A2M7RD81</accession>
<dbReference type="Pfam" id="PF00293">
    <property type="entry name" value="NUDIX"/>
    <property type="match status" value="1"/>
</dbReference>
<dbReference type="PROSITE" id="PS00893">
    <property type="entry name" value="NUDIX_BOX"/>
    <property type="match status" value="1"/>
</dbReference>
<evidence type="ECO:0000313" key="5">
    <source>
        <dbReference type="EMBL" id="PIY94705.1"/>
    </source>
</evidence>
<dbReference type="InterPro" id="IPR015797">
    <property type="entry name" value="NUDIX_hydrolase-like_dom_sf"/>
</dbReference>
<comment type="cofactor">
    <cofactor evidence="1">
        <name>Mg(2+)</name>
        <dbReference type="ChEBI" id="CHEBI:18420"/>
    </cofactor>
</comment>
<organism evidence="5 6">
    <name type="scientific">Candidatus Komeilibacteria bacterium CG_4_10_14_0_8_um_filter_37_78</name>
    <dbReference type="NCBI Taxonomy" id="1974471"/>
    <lineage>
        <taxon>Bacteria</taxon>
        <taxon>Candidatus Komeiliibacteriota</taxon>
    </lineage>
</organism>
<dbReference type="PANTHER" id="PTHR43046">
    <property type="entry name" value="GDP-MANNOSE MANNOSYL HYDROLASE"/>
    <property type="match status" value="1"/>
</dbReference>
<name>A0A2M7RD81_9BACT</name>
<sequence>MLSNEKITCHNSAGKKYLFDASKLKFRPSVYGILIERGVILLSRQCDGYDLPGGGIEINETIEQALKREFFEETGLKIKPVKLVHVQFSFFVGRIKKGPFNSILVYYLVKMTGGKWLSVN</sequence>
<dbReference type="AlphaFoldDB" id="A0A2M7RD81"/>
<dbReference type="PANTHER" id="PTHR43046:SF14">
    <property type="entry name" value="MUTT_NUDIX FAMILY PROTEIN"/>
    <property type="match status" value="1"/>
</dbReference>
<dbReference type="PRINTS" id="PR00502">
    <property type="entry name" value="NUDIXFAMILY"/>
</dbReference>
<dbReference type="InterPro" id="IPR020476">
    <property type="entry name" value="Nudix_hydrolase"/>
</dbReference>
<comment type="similarity">
    <text evidence="3">Belongs to the Nudix hydrolase family.</text>
</comment>
<comment type="caution">
    <text evidence="5">The sequence shown here is derived from an EMBL/GenBank/DDBJ whole genome shotgun (WGS) entry which is preliminary data.</text>
</comment>
<evidence type="ECO:0000256" key="3">
    <source>
        <dbReference type="RuleBase" id="RU003476"/>
    </source>
</evidence>
<feature type="domain" description="Nudix hydrolase" evidence="4">
    <location>
        <begin position="25"/>
        <end position="120"/>
    </location>
</feature>
<proteinExistence type="inferred from homology"/>
<dbReference type="EMBL" id="PFMC01000059">
    <property type="protein sequence ID" value="PIY94705.1"/>
    <property type="molecule type" value="Genomic_DNA"/>
</dbReference>
<gene>
    <name evidence="5" type="ORF">COY67_02200</name>
</gene>
<dbReference type="InterPro" id="IPR020084">
    <property type="entry name" value="NUDIX_hydrolase_CS"/>
</dbReference>
<evidence type="ECO:0000259" key="4">
    <source>
        <dbReference type="PROSITE" id="PS51462"/>
    </source>
</evidence>
<keyword evidence="2 3" id="KW-0378">Hydrolase</keyword>
<reference evidence="6" key="1">
    <citation type="submission" date="2017-09" db="EMBL/GenBank/DDBJ databases">
        <title>Depth-based differentiation of microbial function through sediment-hosted aquifers and enrichment of novel symbionts in the deep terrestrial subsurface.</title>
        <authorList>
            <person name="Probst A.J."/>
            <person name="Ladd B."/>
            <person name="Jarett J.K."/>
            <person name="Geller-Mcgrath D.E."/>
            <person name="Sieber C.M.K."/>
            <person name="Emerson J.B."/>
            <person name="Anantharaman K."/>
            <person name="Thomas B.C."/>
            <person name="Malmstrom R."/>
            <person name="Stieglmeier M."/>
            <person name="Klingl A."/>
            <person name="Woyke T."/>
            <person name="Ryan C.M."/>
            <person name="Banfield J.F."/>
        </authorList>
    </citation>
    <scope>NUCLEOTIDE SEQUENCE [LARGE SCALE GENOMIC DNA]</scope>
</reference>
<dbReference type="GO" id="GO:0016787">
    <property type="term" value="F:hydrolase activity"/>
    <property type="evidence" value="ECO:0007669"/>
    <property type="project" value="UniProtKB-KW"/>
</dbReference>
<dbReference type="Proteomes" id="UP000228689">
    <property type="component" value="Unassembled WGS sequence"/>
</dbReference>